<proteinExistence type="inferred from homology"/>
<reference evidence="11" key="1">
    <citation type="journal article" date="2017" name="bioRxiv">
        <title>Comparative analysis of the genomes of Stylophora pistillata and Acropora digitifera provides evidence for extensive differences between species of corals.</title>
        <authorList>
            <person name="Voolstra C.R."/>
            <person name="Li Y."/>
            <person name="Liew Y.J."/>
            <person name="Baumgarten S."/>
            <person name="Zoccola D."/>
            <person name="Flot J.-F."/>
            <person name="Tambutte S."/>
            <person name="Allemand D."/>
            <person name="Aranda M."/>
        </authorList>
    </citation>
    <scope>NUCLEOTIDE SEQUENCE [LARGE SCALE GENOMIC DNA]</scope>
</reference>
<dbReference type="Gene3D" id="3.40.50.300">
    <property type="entry name" value="P-loop containing nucleotide triphosphate hydrolases"/>
    <property type="match status" value="1"/>
</dbReference>
<dbReference type="FunFam" id="3.30.70.2570:FF:000001">
    <property type="entry name" value="Translation factor GUF1, mitochondrial"/>
    <property type="match status" value="1"/>
</dbReference>
<evidence type="ECO:0000313" key="11">
    <source>
        <dbReference type="Proteomes" id="UP000225706"/>
    </source>
</evidence>
<dbReference type="GO" id="GO:0005525">
    <property type="term" value="F:GTP binding"/>
    <property type="evidence" value="ECO:0007669"/>
    <property type="project" value="UniProtKB-UniRule"/>
</dbReference>
<dbReference type="SUPFAM" id="SSF50447">
    <property type="entry name" value="Translation proteins"/>
    <property type="match status" value="1"/>
</dbReference>
<sequence length="688" mass="77128">MSIAERLFGRQSAITGKLLAKTLFLRRCLTSFGNCKVTEFRTRRTWSNLPYNFLGKKTFLSSKGSTLNQFRRICSESTSHGLSTQDKIDMSDFPVSRIKNFSIIAHIDHGKSTLADRLLEMTGTISKDNVNKQVLDKLQVERERGITVKAQTASLFYDYEGETYLLNLVDTPGHVDFSYEVSRSLAACQGVILLVDSAQGVQAQTVSNFFLAFDKDLHIIPVLNKIDMKTADPENVSKQMEKLFDVKQNEILRISAKTGLGVETVLKAVTEKLPCPQGEMSAPLKALLFDTWYDQYRGVICLVAVLDGSLKKGDDVMSAYTQQKYEVLDIGIMHPGEVSTSALFAGQVGFVVCGIRNSKDAQIGDTFFHPHAPVEPLQGFKPMNSMVFAGVYPVDQSEHLYLRSAIEKLTLNDASVSVHPDSCLALGQGWRLGFLGLLHMDVFKQRLEQEYDASIIITAPNVPYKAILKKNDVEVEILNPLELPGPSQVHAYLEPYVMGTIVFPEECMGKMLSLCENRRGEQQEVIYIDESRVMLKYLLPLNEVIVDFYDDLKSQSSGYASFDYEDVGYRETNVVRMDILINGYAVDALSCIVHGDKALQSGRSMCAKLKDVIPRQLFEIVIQASVRGKITSRETIKPLRKDVTAKCYGGDVTRKMKLLRQQKEGKKKMKRIGKVDIPHEAFLSVLKR</sequence>
<evidence type="ECO:0000256" key="4">
    <source>
        <dbReference type="ARBA" id="ARBA00022801"/>
    </source>
</evidence>
<keyword evidence="7 8" id="KW-0472">Membrane</keyword>
<comment type="similarity">
    <text evidence="8">Belongs to the GTP-binding elongation factor family. LepA subfamily.</text>
</comment>
<dbReference type="InterPro" id="IPR035647">
    <property type="entry name" value="EFG_III/V"/>
</dbReference>
<gene>
    <name evidence="10" type="ORF">AWC38_SpisGene749</name>
</gene>
<dbReference type="Pfam" id="PF00679">
    <property type="entry name" value="EFG_C"/>
    <property type="match status" value="1"/>
</dbReference>
<keyword evidence="11" id="KW-1185">Reference proteome</keyword>
<keyword evidence="4 8" id="KW-0378">Hydrolase</keyword>
<dbReference type="Proteomes" id="UP000225706">
    <property type="component" value="Unassembled WGS sequence"/>
</dbReference>
<dbReference type="InterPro" id="IPR004161">
    <property type="entry name" value="EFTu-like_2"/>
</dbReference>
<dbReference type="PANTHER" id="PTHR43512:SF7">
    <property type="entry name" value="TRANSLATION FACTOR GUF1, MITOCHONDRIAL"/>
    <property type="match status" value="1"/>
</dbReference>
<dbReference type="PANTHER" id="PTHR43512">
    <property type="entry name" value="TRANSLATION FACTOR GUF1-RELATED"/>
    <property type="match status" value="1"/>
</dbReference>
<comment type="catalytic activity">
    <reaction evidence="8">
        <text>GTP + H2O = GDP + phosphate + H(+)</text>
        <dbReference type="Rhea" id="RHEA:19669"/>
        <dbReference type="ChEBI" id="CHEBI:15377"/>
        <dbReference type="ChEBI" id="CHEBI:15378"/>
        <dbReference type="ChEBI" id="CHEBI:37565"/>
        <dbReference type="ChEBI" id="CHEBI:43474"/>
        <dbReference type="ChEBI" id="CHEBI:58189"/>
        <dbReference type="EC" id="3.6.5.n1"/>
    </reaction>
</comment>
<dbReference type="FunFam" id="3.30.70.240:FF:000007">
    <property type="entry name" value="Translation factor GUF1, mitochondrial"/>
    <property type="match status" value="1"/>
</dbReference>
<evidence type="ECO:0000256" key="8">
    <source>
        <dbReference type="HAMAP-Rule" id="MF_03137"/>
    </source>
</evidence>
<organism evidence="10 11">
    <name type="scientific">Stylophora pistillata</name>
    <name type="common">Smooth cauliflower coral</name>
    <dbReference type="NCBI Taxonomy" id="50429"/>
    <lineage>
        <taxon>Eukaryota</taxon>
        <taxon>Metazoa</taxon>
        <taxon>Cnidaria</taxon>
        <taxon>Anthozoa</taxon>
        <taxon>Hexacorallia</taxon>
        <taxon>Scleractinia</taxon>
        <taxon>Astrocoeniina</taxon>
        <taxon>Pocilloporidae</taxon>
        <taxon>Stylophora</taxon>
    </lineage>
</organism>
<evidence type="ECO:0000256" key="3">
    <source>
        <dbReference type="ARBA" id="ARBA00022792"/>
    </source>
</evidence>
<dbReference type="STRING" id="50429.A0A2B4SUI5"/>
<dbReference type="Gene3D" id="3.30.70.870">
    <property type="entry name" value="Elongation Factor G (Translational Gtpase), domain 3"/>
    <property type="match status" value="1"/>
</dbReference>
<dbReference type="InterPro" id="IPR035654">
    <property type="entry name" value="LepA_IV"/>
</dbReference>
<dbReference type="NCBIfam" id="TIGR01393">
    <property type="entry name" value="lepA"/>
    <property type="match status" value="1"/>
</dbReference>
<dbReference type="PROSITE" id="PS51722">
    <property type="entry name" value="G_TR_2"/>
    <property type="match status" value="1"/>
</dbReference>
<evidence type="ECO:0000259" key="9">
    <source>
        <dbReference type="PROSITE" id="PS51722"/>
    </source>
</evidence>
<dbReference type="InterPro" id="IPR005225">
    <property type="entry name" value="Small_GTP-bd"/>
</dbReference>
<feature type="binding site" evidence="8">
    <location>
        <begin position="224"/>
        <end position="227"/>
    </location>
    <ligand>
        <name>GTP</name>
        <dbReference type="ChEBI" id="CHEBI:37565"/>
    </ligand>
</feature>
<name>A0A2B4SUI5_STYPI</name>
<evidence type="ECO:0000313" key="10">
    <source>
        <dbReference type="EMBL" id="PFX34334.1"/>
    </source>
</evidence>
<dbReference type="HAMAP" id="MF_00071">
    <property type="entry name" value="LepA"/>
    <property type="match status" value="1"/>
</dbReference>
<dbReference type="CDD" id="cd03699">
    <property type="entry name" value="EF4_II"/>
    <property type="match status" value="1"/>
</dbReference>
<dbReference type="GO" id="GO:0005759">
    <property type="term" value="C:mitochondrial matrix"/>
    <property type="evidence" value="ECO:0007669"/>
    <property type="project" value="UniProtKB-UniRule"/>
</dbReference>
<keyword evidence="3 8" id="KW-0999">Mitochondrion inner membrane</keyword>
<dbReference type="CDD" id="cd01890">
    <property type="entry name" value="LepA"/>
    <property type="match status" value="1"/>
</dbReference>
<dbReference type="OrthoDB" id="10044244at2759"/>
<dbReference type="AlphaFoldDB" id="A0A2B4SUI5"/>
<dbReference type="GO" id="GO:0006412">
    <property type="term" value="P:translation"/>
    <property type="evidence" value="ECO:0007669"/>
    <property type="project" value="UniProtKB-KW"/>
</dbReference>
<comment type="caution">
    <text evidence="10">The sequence shown here is derived from an EMBL/GenBank/DDBJ whole genome shotgun (WGS) entry which is preliminary data.</text>
</comment>
<dbReference type="SUPFAM" id="SSF54980">
    <property type="entry name" value="EF-G C-terminal domain-like"/>
    <property type="match status" value="2"/>
</dbReference>
<dbReference type="Gene3D" id="3.30.70.2570">
    <property type="entry name" value="Elongation factor 4, C-terminal domain"/>
    <property type="match status" value="1"/>
</dbReference>
<dbReference type="InterPro" id="IPR000640">
    <property type="entry name" value="EFG_V-like"/>
</dbReference>
<dbReference type="InterPro" id="IPR009000">
    <property type="entry name" value="Transl_B-barrel_sf"/>
</dbReference>
<dbReference type="SUPFAM" id="SSF52540">
    <property type="entry name" value="P-loop containing nucleoside triphosphate hydrolases"/>
    <property type="match status" value="1"/>
</dbReference>
<dbReference type="Pfam" id="PF03144">
    <property type="entry name" value="GTP_EFTU_D2"/>
    <property type="match status" value="1"/>
</dbReference>
<dbReference type="CDD" id="cd16260">
    <property type="entry name" value="EF4_III"/>
    <property type="match status" value="1"/>
</dbReference>
<dbReference type="GO" id="GO:0097177">
    <property type="term" value="F:mitochondrial ribosome binding"/>
    <property type="evidence" value="ECO:0007669"/>
    <property type="project" value="TreeGrafter"/>
</dbReference>
<dbReference type="GO" id="GO:0005743">
    <property type="term" value="C:mitochondrial inner membrane"/>
    <property type="evidence" value="ECO:0007669"/>
    <property type="project" value="UniProtKB-SubCell"/>
</dbReference>
<feature type="domain" description="Tr-type G" evidence="9">
    <location>
        <begin position="96"/>
        <end position="277"/>
    </location>
</feature>
<evidence type="ECO:0000256" key="6">
    <source>
        <dbReference type="ARBA" id="ARBA00023134"/>
    </source>
</evidence>
<evidence type="ECO:0000256" key="5">
    <source>
        <dbReference type="ARBA" id="ARBA00023128"/>
    </source>
</evidence>
<dbReference type="InterPro" id="IPR000795">
    <property type="entry name" value="T_Tr_GTP-bd_dom"/>
</dbReference>
<comment type="similarity">
    <text evidence="1">Belongs to the TRAFAC class translation factor GTPase superfamily. Classic translation factor GTPase family. LepA subfamily.</text>
</comment>
<dbReference type="CDD" id="cd03709">
    <property type="entry name" value="lepA_C"/>
    <property type="match status" value="1"/>
</dbReference>
<dbReference type="InterPro" id="IPR038363">
    <property type="entry name" value="LepA_C_sf"/>
</dbReference>
<comment type="subcellular location">
    <subcellularLocation>
        <location evidence="8">Mitochondrion inner membrane</location>
        <topology evidence="8">Peripheral membrane protein</topology>
        <orientation evidence="8">Matrix side</orientation>
    </subcellularLocation>
</comment>
<dbReference type="InterPro" id="IPR027417">
    <property type="entry name" value="P-loop_NTPase"/>
</dbReference>
<dbReference type="GO" id="GO:0003924">
    <property type="term" value="F:GTPase activity"/>
    <property type="evidence" value="ECO:0007669"/>
    <property type="project" value="UniProtKB-UniRule"/>
</dbReference>
<dbReference type="FunFam" id="3.40.50.300:FF:000078">
    <property type="entry name" value="Elongation factor 4"/>
    <property type="match status" value="1"/>
</dbReference>
<dbReference type="FunFam" id="3.30.70.870:FF:000004">
    <property type="entry name" value="Translation factor GUF1, mitochondrial"/>
    <property type="match status" value="1"/>
</dbReference>
<dbReference type="Pfam" id="PF06421">
    <property type="entry name" value="LepA_C"/>
    <property type="match status" value="1"/>
</dbReference>
<dbReference type="Pfam" id="PF00009">
    <property type="entry name" value="GTP_EFTU"/>
    <property type="match status" value="1"/>
</dbReference>
<evidence type="ECO:0000256" key="7">
    <source>
        <dbReference type="ARBA" id="ARBA00023136"/>
    </source>
</evidence>
<dbReference type="EMBL" id="LSMT01000005">
    <property type="protein sequence ID" value="PFX34334.1"/>
    <property type="molecule type" value="Genomic_DNA"/>
</dbReference>
<dbReference type="Gene3D" id="2.40.30.10">
    <property type="entry name" value="Translation factors"/>
    <property type="match status" value="1"/>
</dbReference>
<evidence type="ECO:0000256" key="2">
    <source>
        <dbReference type="ARBA" id="ARBA00022741"/>
    </source>
</evidence>
<dbReference type="PRINTS" id="PR00315">
    <property type="entry name" value="ELONGATNFCT"/>
</dbReference>
<dbReference type="EC" id="3.6.5.n1" evidence="8"/>
<keyword evidence="2 8" id="KW-0547">Nucleotide-binding</keyword>
<dbReference type="FunFam" id="2.40.30.10:FF:000015">
    <property type="entry name" value="Translation factor GUF1, mitochondrial"/>
    <property type="match status" value="1"/>
</dbReference>
<feature type="binding site" evidence="8">
    <location>
        <begin position="170"/>
        <end position="174"/>
    </location>
    <ligand>
        <name>GTP</name>
        <dbReference type="ChEBI" id="CHEBI:37565"/>
    </ligand>
</feature>
<keyword evidence="8" id="KW-0648">Protein biosynthesis</keyword>
<comment type="function">
    <text evidence="8">Promotes mitochondrial protein synthesis. May act as a fidelity factor of the translation reaction, by catalyzing a one-codon backward translocation of tRNAs on improperly translocated ribosomes. Binds to mitochondrial ribosomes in a GTP-dependent manner.</text>
</comment>
<keyword evidence="5 8" id="KW-0496">Mitochondrion</keyword>
<dbReference type="Gene3D" id="3.30.70.240">
    <property type="match status" value="1"/>
</dbReference>
<feature type="binding site" evidence="8">
    <location>
        <begin position="105"/>
        <end position="112"/>
    </location>
    <ligand>
        <name>GTP</name>
        <dbReference type="ChEBI" id="CHEBI:37565"/>
    </ligand>
</feature>
<dbReference type="InterPro" id="IPR006297">
    <property type="entry name" value="EF-4"/>
</dbReference>
<accession>A0A2B4SUI5</accession>
<dbReference type="PROSITE" id="PS00301">
    <property type="entry name" value="G_TR_1"/>
    <property type="match status" value="1"/>
</dbReference>
<dbReference type="NCBIfam" id="TIGR00231">
    <property type="entry name" value="small_GTP"/>
    <property type="match status" value="1"/>
</dbReference>
<dbReference type="InterPro" id="IPR013842">
    <property type="entry name" value="LepA_CTD"/>
</dbReference>
<evidence type="ECO:0000256" key="1">
    <source>
        <dbReference type="ARBA" id="ARBA00005454"/>
    </source>
</evidence>
<dbReference type="GO" id="GO:0045727">
    <property type="term" value="P:positive regulation of translation"/>
    <property type="evidence" value="ECO:0007669"/>
    <property type="project" value="UniProtKB-UniRule"/>
</dbReference>
<dbReference type="InterPro" id="IPR031157">
    <property type="entry name" value="G_TR_CS"/>
</dbReference>
<keyword evidence="6 8" id="KW-0342">GTP-binding</keyword>
<protein>
    <recommendedName>
        <fullName evidence="8">Translation factor GUF1 homolog, mitochondrial</fullName>
        <ecNumber evidence="8">3.6.5.n1</ecNumber>
    </recommendedName>
    <alternativeName>
        <fullName evidence="8">Elongation factor 4 homolog</fullName>
        <shortName evidence="8">EF-4</shortName>
    </alternativeName>
    <alternativeName>
        <fullName evidence="8">GTPase GUF1 homolog</fullName>
    </alternativeName>
    <alternativeName>
        <fullName evidence="8">Ribosomal back-translocase</fullName>
    </alternativeName>
</protein>